<organism evidence="2 3">
    <name type="scientific">Thiothrix lacustris</name>
    <dbReference type="NCBI Taxonomy" id="525917"/>
    <lineage>
        <taxon>Bacteria</taxon>
        <taxon>Pseudomonadati</taxon>
        <taxon>Pseudomonadota</taxon>
        <taxon>Gammaproteobacteria</taxon>
        <taxon>Thiotrichales</taxon>
        <taxon>Thiotrichaceae</taxon>
        <taxon>Thiothrix</taxon>
    </lineage>
</organism>
<feature type="transmembrane region" description="Helical" evidence="1">
    <location>
        <begin position="29"/>
        <end position="50"/>
    </location>
</feature>
<gene>
    <name evidence="2" type="ORF">BWK73_52055</name>
</gene>
<keyword evidence="1" id="KW-0472">Membrane</keyword>
<evidence type="ECO:0000256" key="1">
    <source>
        <dbReference type="SAM" id="Phobius"/>
    </source>
</evidence>
<name>A0A1Y1Q7P2_9GAMM</name>
<accession>A0A1Y1Q7P2</accession>
<reference evidence="2 3" key="1">
    <citation type="submission" date="2017-01" db="EMBL/GenBank/DDBJ databases">
        <title>Novel large sulfur bacteria in the metagenomes of groundwater-fed chemosynthetic microbial mats in the Lake Huron basin.</title>
        <authorList>
            <person name="Sharrar A.M."/>
            <person name="Flood B.E."/>
            <person name="Bailey J.V."/>
            <person name="Jones D.S."/>
            <person name="Biddanda B."/>
            <person name="Ruberg S.A."/>
            <person name="Marcus D.N."/>
            <person name="Dick G.J."/>
        </authorList>
    </citation>
    <scope>NUCLEOTIDE SEQUENCE [LARGE SCALE GENOMIC DNA]</scope>
    <source>
        <strain evidence="2">A8</strain>
    </source>
</reference>
<feature type="transmembrane region" description="Helical" evidence="1">
    <location>
        <begin position="153"/>
        <end position="178"/>
    </location>
</feature>
<comment type="caution">
    <text evidence="2">The sequence shown here is derived from an EMBL/GenBank/DDBJ whole genome shotgun (WGS) entry which is preliminary data.</text>
</comment>
<keyword evidence="1" id="KW-1133">Transmembrane helix</keyword>
<feature type="transmembrane region" description="Helical" evidence="1">
    <location>
        <begin position="57"/>
        <end position="77"/>
    </location>
</feature>
<evidence type="ECO:0000313" key="3">
    <source>
        <dbReference type="Proteomes" id="UP000192491"/>
    </source>
</evidence>
<dbReference type="EMBL" id="MTEJ01000741">
    <property type="protein sequence ID" value="OQW98649.1"/>
    <property type="molecule type" value="Genomic_DNA"/>
</dbReference>
<dbReference type="STRING" id="1123401.GCA_000621325_01557"/>
<dbReference type="AlphaFoldDB" id="A0A1Y1Q7P2"/>
<proteinExistence type="predicted"/>
<dbReference type="Proteomes" id="UP000192491">
    <property type="component" value="Unassembled WGS sequence"/>
</dbReference>
<evidence type="ECO:0000313" key="2">
    <source>
        <dbReference type="EMBL" id="OQW98649.1"/>
    </source>
</evidence>
<sequence length="179" mass="19861">MVATPDKQQRLLTIFERLLPLVDSVSDKVRFAALLGVALDVWIFIWLFFLKSWSLTSALIVAGVVLLPLLILLRFWWALEELKDLPNIAGRMMTDAKGEIQETVQGIRAGQVKKLGFLSSAKSLWSIGSMATEARELLGSYISIGTLVNPLSLILGFLSLLFVLLLVLIGFVLLILAFF</sequence>
<protein>
    <submittedName>
        <fullName evidence="2">Uncharacterized protein</fullName>
    </submittedName>
</protein>
<keyword evidence="1" id="KW-0812">Transmembrane</keyword>